<reference evidence="4 5" key="2">
    <citation type="journal article" date="2022" name="Mar. Drugs">
        <title>Bioassay-Guided Fractionation Leads to the Detection of Cholic Acid Generated by the Rare Thalassomonas sp.</title>
        <authorList>
            <person name="Pheiffer F."/>
            <person name="Schneider Y.K."/>
            <person name="Hansen E.H."/>
            <person name="Andersen J.H."/>
            <person name="Isaksson J."/>
            <person name="Busche T."/>
            <person name="R C."/>
            <person name="Kalinowski J."/>
            <person name="Zyl L.V."/>
            <person name="Trindade M."/>
        </authorList>
    </citation>
    <scope>NUCLEOTIDE SEQUENCE [LARGE SCALE GENOMIC DNA]</scope>
    <source>
        <strain evidence="4 5">A5K-106</strain>
    </source>
</reference>
<evidence type="ECO:0000313" key="5">
    <source>
        <dbReference type="Proteomes" id="UP000032568"/>
    </source>
</evidence>
<evidence type="ECO:0000256" key="3">
    <source>
        <dbReference type="SAM" id="MobiDB-lite"/>
    </source>
</evidence>
<dbReference type="PANTHER" id="PTHR37483:SF1">
    <property type="entry name" value="UPF0125 PROTEIN RATB"/>
    <property type="match status" value="1"/>
</dbReference>
<dbReference type="NCBIfam" id="NF002490">
    <property type="entry name" value="PRK01777.1"/>
    <property type="match status" value="1"/>
</dbReference>
<dbReference type="InterPro" id="IPR005346">
    <property type="entry name" value="RnfH"/>
</dbReference>
<evidence type="ECO:0000256" key="1">
    <source>
        <dbReference type="ARBA" id="ARBA00010645"/>
    </source>
</evidence>
<evidence type="ECO:0000256" key="2">
    <source>
        <dbReference type="HAMAP-Rule" id="MF_00460"/>
    </source>
</evidence>
<dbReference type="InterPro" id="IPR037021">
    <property type="entry name" value="RnfH_sf"/>
</dbReference>
<dbReference type="AlphaFoldDB" id="A0AAE9YUT9"/>
<comment type="similarity">
    <text evidence="1 2">Belongs to the UPF0125 (RnfH) family.</text>
</comment>
<dbReference type="SUPFAM" id="SSF54285">
    <property type="entry name" value="MoaD/ThiS"/>
    <property type="match status" value="1"/>
</dbReference>
<evidence type="ECO:0000313" key="4">
    <source>
        <dbReference type="EMBL" id="WDE00829.1"/>
    </source>
</evidence>
<dbReference type="Pfam" id="PF03658">
    <property type="entry name" value="Ub-RnfH"/>
    <property type="match status" value="1"/>
</dbReference>
<sequence length="133" mass="14685">MSDKDVAATKSEADEAAYVEQIQIEVVYGLSHKQELITVMVDEGTTVEQAIIASGITELFDDIELGKNKVGIWNRAAKYTDVLADLDRIEIYRPLIADPKEVRKRRAEKAVEEGRANKITGGRPVKLGAKGDK</sequence>
<dbReference type="EMBL" id="CP059735">
    <property type="protein sequence ID" value="WDE00829.1"/>
    <property type="molecule type" value="Genomic_DNA"/>
</dbReference>
<dbReference type="Gene3D" id="3.10.20.280">
    <property type="entry name" value="RnfH-like"/>
    <property type="match status" value="1"/>
</dbReference>
<gene>
    <name evidence="4" type="ORF">SG35_009455</name>
</gene>
<proteinExistence type="inferred from homology"/>
<dbReference type="RefSeq" id="WP_044832443.1">
    <property type="nucleotide sequence ID" value="NZ_CP059735.1"/>
</dbReference>
<organism evidence="4 5">
    <name type="scientific">Thalassomonas actiniarum</name>
    <dbReference type="NCBI Taxonomy" id="485447"/>
    <lineage>
        <taxon>Bacteria</taxon>
        <taxon>Pseudomonadati</taxon>
        <taxon>Pseudomonadota</taxon>
        <taxon>Gammaproteobacteria</taxon>
        <taxon>Alteromonadales</taxon>
        <taxon>Colwelliaceae</taxon>
        <taxon>Thalassomonas</taxon>
    </lineage>
</organism>
<protein>
    <recommendedName>
        <fullName evidence="2">UPF0125 protein SG35_009455</fullName>
    </recommendedName>
</protein>
<dbReference type="KEGG" id="tact:SG35_009455"/>
<accession>A0AAE9YUT9</accession>
<dbReference type="Proteomes" id="UP000032568">
    <property type="component" value="Chromosome"/>
</dbReference>
<dbReference type="InterPro" id="IPR016155">
    <property type="entry name" value="Mopterin_synth/thiamin_S_b"/>
</dbReference>
<dbReference type="PANTHER" id="PTHR37483">
    <property type="entry name" value="UPF0125 PROTEIN RATB"/>
    <property type="match status" value="1"/>
</dbReference>
<reference evidence="4 5" key="1">
    <citation type="journal article" date="2015" name="Genome Announc.">
        <title>Draft Genome Sequences of Marine Isolates of Thalassomonas viridans and Thalassomonas actiniarum.</title>
        <authorList>
            <person name="Olonade I."/>
            <person name="van Zyl L.J."/>
            <person name="Trindade M."/>
        </authorList>
    </citation>
    <scope>NUCLEOTIDE SEQUENCE [LARGE SCALE GENOMIC DNA]</scope>
    <source>
        <strain evidence="4 5">A5K-106</strain>
    </source>
</reference>
<dbReference type="HAMAP" id="MF_00460">
    <property type="entry name" value="UPF0125_RnfH"/>
    <property type="match status" value="1"/>
</dbReference>
<keyword evidence="5" id="KW-1185">Reference proteome</keyword>
<name>A0AAE9YUT9_9GAMM</name>
<feature type="region of interest" description="Disordered" evidence="3">
    <location>
        <begin position="108"/>
        <end position="133"/>
    </location>
</feature>